<feature type="transmembrane region" description="Helical" evidence="8">
    <location>
        <begin position="172"/>
        <end position="192"/>
    </location>
</feature>
<feature type="transmembrane region" description="Helical" evidence="8">
    <location>
        <begin position="100"/>
        <end position="119"/>
    </location>
</feature>
<keyword evidence="5 8" id="KW-0812">Transmembrane</keyword>
<dbReference type="InterPro" id="IPR006702">
    <property type="entry name" value="CASP_dom"/>
</dbReference>
<dbReference type="InterPro" id="IPR006459">
    <property type="entry name" value="CASP/CASPL"/>
</dbReference>
<feature type="transmembrane region" description="Helical" evidence="8">
    <location>
        <begin position="20"/>
        <end position="43"/>
    </location>
</feature>
<dbReference type="InterPro" id="IPR044173">
    <property type="entry name" value="CASPL"/>
</dbReference>
<evidence type="ECO:0000313" key="10">
    <source>
        <dbReference type="EMBL" id="CAK9177456.1"/>
    </source>
</evidence>
<evidence type="ECO:0000256" key="6">
    <source>
        <dbReference type="ARBA" id="ARBA00022989"/>
    </source>
</evidence>
<accession>A0ABC8U6S7</accession>
<comment type="caution">
    <text evidence="10">The sequence shown here is derived from an EMBL/GenBank/DDBJ whole genome shotgun (WGS) entry which is preliminary data.</text>
</comment>
<evidence type="ECO:0000256" key="7">
    <source>
        <dbReference type="ARBA" id="ARBA00023136"/>
    </source>
</evidence>
<dbReference type="NCBIfam" id="TIGR01569">
    <property type="entry name" value="A_tha_TIGR01569"/>
    <property type="match status" value="2"/>
</dbReference>
<gene>
    <name evidence="10" type="ORF">ILEXP_LOCUS47346</name>
</gene>
<evidence type="ECO:0000256" key="5">
    <source>
        <dbReference type="ARBA" id="ARBA00022692"/>
    </source>
</evidence>
<sequence>MDGIGAKVGENQPVKTQKYFAAAQICLRALVTAATLAAAWIMLTTKETVVVFGIVVDARYSYSSAFKFFAVANLVACVTSALCLLFTSVLGHKDLGSKNYFYMFLVDLVIIVLSCRIFMYYPHEFELRQVVMILLMAGCAAATAIGFVGRYGNSHTGWMAICDHFAKFCNRATVSVMFSFLAFILYLCLTIISANKSRQIQA</sequence>
<feature type="transmembrane region" description="Helical" evidence="8">
    <location>
        <begin position="131"/>
        <end position="152"/>
    </location>
</feature>
<dbReference type="Pfam" id="PF04535">
    <property type="entry name" value="CASP_dom"/>
    <property type="match status" value="2"/>
</dbReference>
<evidence type="ECO:0000256" key="4">
    <source>
        <dbReference type="ARBA" id="ARBA00022475"/>
    </source>
</evidence>
<feature type="transmembrane region" description="Helical" evidence="8">
    <location>
        <begin position="64"/>
        <end position="88"/>
    </location>
</feature>
<evidence type="ECO:0000256" key="3">
    <source>
        <dbReference type="ARBA" id="ARBA00011489"/>
    </source>
</evidence>
<dbReference type="AlphaFoldDB" id="A0ABC8U6S7"/>
<keyword evidence="7 8" id="KW-0472">Membrane</keyword>
<feature type="domain" description="Casparian strip membrane protein" evidence="9">
    <location>
        <begin position="129"/>
        <end position="185"/>
    </location>
</feature>
<dbReference type="EMBL" id="CAUOFW020007057">
    <property type="protein sequence ID" value="CAK9177456.1"/>
    <property type="molecule type" value="Genomic_DNA"/>
</dbReference>
<keyword evidence="6 8" id="KW-1133">Transmembrane helix</keyword>
<proteinExistence type="inferred from homology"/>
<name>A0ABC8U6S7_9AQUA</name>
<dbReference type="GO" id="GO:0005886">
    <property type="term" value="C:plasma membrane"/>
    <property type="evidence" value="ECO:0007669"/>
    <property type="project" value="UniProtKB-SubCell"/>
</dbReference>
<comment type="caution">
    <text evidence="8">Lacks conserved residue(s) required for the propagation of feature annotation.</text>
</comment>
<organism evidence="10 11">
    <name type="scientific">Ilex paraguariensis</name>
    <name type="common">yerba mate</name>
    <dbReference type="NCBI Taxonomy" id="185542"/>
    <lineage>
        <taxon>Eukaryota</taxon>
        <taxon>Viridiplantae</taxon>
        <taxon>Streptophyta</taxon>
        <taxon>Embryophyta</taxon>
        <taxon>Tracheophyta</taxon>
        <taxon>Spermatophyta</taxon>
        <taxon>Magnoliopsida</taxon>
        <taxon>eudicotyledons</taxon>
        <taxon>Gunneridae</taxon>
        <taxon>Pentapetalae</taxon>
        <taxon>asterids</taxon>
        <taxon>campanulids</taxon>
        <taxon>Aquifoliales</taxon>
        <taxon>Aquifoliaceae</taxon>
        <taxon>Ilex</taxon>
    </lineage>
</organism>
<protein>
    <recommendedName>
        <fullName evidence="8">CASP-like protein</fullName>
    </recommendedName>
</protein>
<reference evidence="10 11" key="1">
    <citation type="submission" date="2024-02" db="EMBL/GenBank/DDBJ databases">
        <authorList>
            <person name="Vignale AGUSTIN F."/>
            <person name="Sosa J E."/>
            <person name="Modenutti C."/>
        </authorList>
    </citation>
    <scope>NUCLEOTIDE SEQUENCE [LARGE SCALE GENOMIC DNA]</scope>
</reference>
<evidence type="ECO:0000256" key="8">
    <source>
        <dbReference type="RuleBase" id="RU361233"/>
    </source>
</evidence>
<evidence type="ECO:0000256" key="2">
    <source>
        <dbReference type="ARBA" id="ARBA00007651"/>
    </source>
</evidence>
<evidence type="ECO:0000313" key="11">
    <source>
        <dbReference type="Proteomes" id="UP001642360"/>
    </source>
</evidence>
<keyword evidence="11" id="KW-1185">Reference proteome</keyword>
<dbReference type="PANTHER" id="PTHR36488">
    <property type="entry name" value="CASP-LIKE PROTEIN 1U1"/>
    <property type="match status" value="1"/>
</dbReference>
<comment type="subcellular location">
    <subcellularLocation>
        <location evidence="1 8">Cell membrane</location>
        <topology evidence="1 8">Multi-pass membrane protein</topology>
    </subcellularLocation>
</comment>
<evidence type="ECO:0000259" key="9">
    <source>
        <dbReference type="Pfam" id="PF04535"/>
    </source>
</evidence>
<keyword evidence="4 8" id="KW-1003">Cell membrane</keyword>
<feature type="domain" description="Casparian strip membrane protein" evidence="9">
    <location>
        <begin position="21"/>
        <end position="114"/>
    </location>
</feature>
<comment type="similarity">
    <text evidence="2 8">Belongs to the Casparian strip membrane proteins (CASP) family.</text>
</comment>
<comment type="subunit">
    <text evidence="3 8">Homodimer and heterodimers.</text>
</comment>
<dbReference type="Proteomes" id="UP001642360">
    <property type="component" value="Unassembled WGS sequence"/>
</dbReference>
<dbReference type="PANTHER" id="PTHR36488:SF8">
    <property type="entry name" value="CASP-LIKE PROTEIN 1U1"/>
    <property type="match status" value="1"/>
</dbReference>
<evidence type="ECO:0000256" key="1">
    <source>
        <dbReference type="ARBA" id="ARBA00004651"/>
    </source>
</evidence>